<dbReference type="PANTHER" id="PTHR35024:SF4">
    <property type="entry name" value="POLYMER-FORMING CYTOSKELETAL PROTEIN"/>
    <property type="match status" value="1"/>
</dbReference>
<dbReference type="EMBL" id="PDOB01000011">
    <property type="protein sequence ID" value="PIL40108.1"/>
    <property type="molecule type" value="Genomic_DNA"/>
</dbReference>
<accession>A0A2G8T352</accession>
<dbReference type="InterPro" id="IPR007607">
    <property type="entry name" value="BacA/B"/>
</dbReference>
<dbReference type="PANTHER" id="PTHR35024">
    <property type="entry name" value="HYPOTHETICAL CYTOSOLIC PROTEIN"/>
    <property type="match status" value="1"/>
</dbReference>
<keyword evidence="3" id="KW-1185">Reference proteome</keyword>
<evidence type="ECO:0000256" key="1">
    <source>
        <dbReference type="ARBA" id="ARBA00044755"/>
    </source>
</evidence>
<name>A0A2G8T352_9BURK</name>
<dbReference type="RefSeq" id="WP_099915688.1">
    <property type="nucleotide sequence ID" value="NZ_BMHS01000006.1"/>
</dbReference>
<gene>
    <name evidence="2" type="ORF">CR103_09170</name>
</gene>
<dbReference type="AlphaFoldDB" id="A0A2G8T352"/>
<dbReference type="OrthoDB" id="8903691at2"/>
<dbReference type="Proteomes" id="UP000228593">
    <property type="component" value="Unassembled WGS sequence"/>
</dbReference>
<proteinExistence type="inferred from homology"/>
<evidence type="ECO:0000313" key="2">
    <source>
        <dbReference type="EMBL" id="PIL40108.1"/>
    </source>
</evidence>
<sequence length="146" mass="15476">MFGRNAKHEIDSLIGISARIEGDLCFTGGLRIDGEVHGNVLAEEGADNLLIISEHARIEGEVRCANLIVNGYIAGTVHASNLLELQPKGRIMGDVHYRLLEMHGGGAVTGTLTHQEAGEPEFHLATAEASGAPVASTVYNGPNRPK</sequence>
<comment type="caution">
    <text evidence="2">The sequence shown here is derived from an EMBL/GenBank/DDBJ whole genome shotgun (WGS) entry which is preliminary data.</text>
</comment>
<organism evidence="2 3">
    <name type="scientific">Massilia psychrophila</name>
    <dbReference type="NCBI Taxonomy" id="1603353"/>
    <lineage>
        <taxon>Bacteria</taxon>
        <taxon>Pseudomonadati</taxon>
        <taxon>Pseudomonadota</taxon>
        <taxon>Betaproteobacteria</taxon>
        <taxon>Burkholderiales</taxon>
        <taxon>Oxalobacteraceae</taxon>
        <taxon>Telluria group</taxon>
        <taxon>Massilia</taxon>
    </lineage>
</organism>
<evidence type="ECO:0000313" key="3">
    <source>
        <dbReference type="Proteomes" id="UP000228593"/>
    </source>
</evidence>
<protein>
    <submittedName>
        <fullName evidence="2">Cell shape determination protein CcmA</fullName>
    </submittedName>
</protein>
<dbReference type="Pfam" id="PF04519">
    <property type="entry name" value="Bactofilin"/>
    <property type="match status" value="1"/>
</dbReference>
<comment type="similarity">
    <text evidence="1">Belongs to the bactofilin family.</text>
</comment>
<reference evidence="2 3" key="1">
    <citation type="submission" date="2017-10" db="EMBL/GenBank/DDBJ databases">
        <title>Massilia psychrophilum sp. nov., a novel purple-pigmented bacterium isolated from Tianshan glacier, Xinjiang Municipality, China.</title>
        <authorList>
            <person name="Wang H."/>
        </authorList>
    </citation>
    <scope>NUCLEOTIDE SEQUENCE [LARGE SCALE GENOMIC DNA]</scope>
    <source>
        <strain evidence="2 3">JCM 30813</strain>
    </source>
</reference>